<evidence type="ECO:0000256" key="2">
    <source>
        <dbReference type="ARBA" id="ARBA00009142"/>
    </source>
</evidence>
<proteinExistence type="inferred from homology"/>
<feature type="transmembrane region" description="Helical" evidence="8">
    <location>
        <begin position="103"/>
        <end position="121"/>
    </location>
</feature>
<keyword evidence="5 8" id="KW-0812">Transmembrane</keyword>
<evidence type="ECO:0000256" key="7">
    <source>
        <dbReference type="ARBA" id="ARBA00023136"/>
    </source>
</evidence>
<comment type="similarity">
    <text evidence="2 8">Belongs to the 4-toluene sulfonate uptake permease (TSUP) (TC 2.A.102) family.</text>
</comment>
<dbReference type="Pfam" id="PF01925">
    <property type="entry name" value="TauE"/>
    <property type="match status" value="1"/>
</dbReference>
<sequence length="254" mass="26792">MMFELTLQLAVILFAVAILAGFIDSIAGGGGLLTIPALMWAGLPPAAALGTNKLQACGGSFFASLYFIRKGMVDLNAMRLALICAFVGSAIGTILVQMIDAELLELVLPFLILIIGCYFLFSKKIAEEDRQQVLTPTLFAFTAALGVGFYDGFFGPGTGSFFALAFVSLAGFGLAKATAHAKVLNFATNVASLIFFIIGGQIAVVLGLIMIVGQAIGATLGSRLVVTKGTKIIKPLVVIMSFTMSIKLLWSQYM</sequence>
<dbReference type="Proteomes" id="UP000502608">
    <property type="component" value="Chromosome"/>
</dbReference>
<dbReference type="AlphaFoldDB" id="A0A6G9QP20"/>
<dbReference type="RefSeq" id="WP_167680000.1">
    <property type="nucleotide sequence ID" value="NZ_CP050313.1"/>
</dbReference>
<evidence type="ECO:0000313" key="9">
    <source>
        <dbReference type="EMBL" id="QIR16148.1"/>
    </source>
</evidence>
<keyword evidence="6 8" id="KW-1133">Transmembrane helix</keyword>
<organism evidence="9 10">
    <name type="scientific">Shewanella aestuarii</name>
    <dbReference type="NCBI Taxonomy" id="1028752"/>
    <lineage>
        <taxon>Bacteria</taxon>
        <taxon>Pseudomonadati</taxon>
        <taxon>Pseudomonadota</taxon>
        <taxon>Gammaproteobacteria</taxon>
        <taxon>Alteromonadales</taxon>
        <taxon>Shewanellaceae</taxon>
        <taxon>Shewanella</taxon>
    </lineage>
</organism>
<evidence type="ECO:0000256" key="5">
    <source>
        <dbReference type="ARBA" id="ARBA00022692"/>
    </source>
</evidence>
<dbReference type="PANTHER" id="PTHR30269">
    <property type="entry name" value="TRANSMEMBRANE PROTEIN YFCA"/>
    <property type="match status" value="1"/>
</dbReference>
<feature type="transmembrane region" description="Helical" evidence="8">
    <location>
        <begin position="232"/>
        <end position="250"/>
    </location>
</feature>
<evidence type="ECO:0000256" key="4">
    <source>
        <dbReference type="ARBA" id="ARBA00022475"/>
    </source>
</evidence>
<dbReference type="KEGG" id="saes:HBH39_06855"/>
<accession>A0A6G9QP20</accession>
<evidence type="ECO:0000256" key="1">
    <source>
        <dbReference type="ARBA" id="ARBA00004651"/>
    </source>
</evidence>
<keyword evidence="7 8" id="KW-0472">Membrane</keyword>
<feature type="transmembrane region" description="Helical" evidence="8">
    <location>
        <begin position="159"/>
        <end position="178"/>
    </location>
</feature>
<feature type="transmembrane region" description="Helical" evidence="8">
    <location>
        <begin position="133"/>
        <end position="153"/>
    </location>
</feature>
<dbReference type="InterPro" id="IPR052017">
    <property type="entry name" value="TSUP"/>
</dbReference>
<name>A0A6G9QP20_9GAMM</name>
<evidence type="ECO:0000313" key="10">
    <source>
        <dbReference type="Proteomes" id="UP000502608"/>
    </source>
</evidence>
<keyword evidence="10" id="KW-1185">Reference proteome</keyword>
<keyword evidence="4 8" id="KW-1003">Cell membrane</keyword>
<keyword evidence="3" id="KW-0813">Transport</keyword>
<dbReference type="EMBL" id="CP050313">
    <property type="protein sequence ID" value="QIR16148.1"/>
    <property type="molecule type" value="Genomic_DNA"/>
</dbReference>
<feature type="transmembrane region" description="Helical" evidence="8">
    <location>
        <begin position="80"/>
        <end position="97"/>
    </location>
</feature>
<feature type="transmembrane region" description="Helical" evidence="8">
    <location>
        <begin position="49"/>
        <end position="68"/>
    </location>
</feature>
<dbReference type="PANTHER" id="PTHR30269:SF0">
    <property type="entry name" value="MEMBRANE TRANSPORTER PROTEIN YFCA-RELATED"/>
    <property type="match status" value="1"/>
</dbReference>
<evidence type="ECO:0000256" key="6">
    <source>
        <dbReference type="ARBA" id="ARBA00022989"/>
    </source>
</evidence>
<evidence type="ECO:0000256" key="3">
    <source>
        <dbReference type="ARBA" id="ARBA00022448"/>
    </source>
</evidence>
<protein>
    <recommendedName>
        <fullName evidence="8">Probable membrane transporter protein</fullName>
    </recommendedName>
</protein>
<dbReference type="GO" id="GO:0005886">
    <property type="term" value="C:plasma membrane"/>
    <property type="evidence" value="ECO:0007669"/>
    <property type="project" value="UniProtKB-SubCell"/>
</dbReference>
<reference evidence="9 10" key="1">
    <citation type="submission" date="2020-03" db="EMBL/GenBank/DDBJ databases">
        <title>Complete genome sequence of Shewanella sp.</title>
        <authorList>
            <person name="Kim Y.-S."/>
            <person name="Kim S.-J."/>
            <person name="Jung H.-K."/>
            <person name="Kim K.-H."/>
        </authorList>
    </citation>
    <scope>NUCLEOTIDE SEQUENCE [LARGE SCALE GENOMIC DNA]</scope>
    <source>
        <strain evidence="9 10">PN3F2</strain>
    </source>
</reference>
<dbReference type="InterPro" id="IPR002781">
    <property type="entry name" value="TM_pro_TauE-like"/>
</dbReference>
<gene>
    <name evidence="9" type="ORF">HBH39_06855</name>
</gene>
<feature type="transmembrane region" description="Helical" evidence="8">
    <location>
        <begin position="190"/>
        <end position="212"/>
    </location>
</feature>
<evidence type="ECO:0000256" key="8">
    <source>
        <dbReference type="RuleBase" id="RU363041"/>
    </source>
</evidence>
<comment type="subcellular location">
    <subcellularLocation>
        <location evidence="1 8">Cell membrane</location>
        <topology evidence="1 8">Multi-pass membrane protein</topology>
    </subcellularLocation>
</comment>